<organism evidence="16 17">
    <name type="scientific">Austropuccinia psidii MF-1</name>
    <dbReference type="NCBI Taxonomy" id="1389203"/>
    <lineage>
        <taxon>Eukaryota</taxon>
        <taxon>Fungi</taxon>
        <taxon>Dikarya</taxon>
        <taxon>Basidiomycota</taxon>
        <taxon>Pucciniomycotina</taxon>
        <taxon>Pucciniomycetes</taxon>
        <taxon>Pucciniales</taxon>
        <taxon>Sphaerophragmiaceae</taxon>
        <taxon>Austropuccinia</taxon>
    </lineage>
</organism>
<evidence type="ECO:0000256" key="2">
    <source>
        <dbReference type="ARBA" id="ARBA00022695"/>
    </source>
</evidence>
<evidence type="ECO:0000256" key="5">
    <source>
        <dbReference type="ARBA" id="ARBA00022759"/>
    </source>
</evidence>
<evidence type="ECO:0000256" key="12">
    <source>
        <dbReference type="ARBA" id="ARBA00023172"/>
    </source>
</evidence>
<dbReference type="InterPro" id="IPR012337">
    <property type="entry name" value="RNaseH-like_sf"/>
</dbReference>
<proteinExistence type="predicted"/>
<dbReference type="GO" id="GO:0006310">
    <property type="term" value="P:DNA recombination"/>
    <property type="evidence" value="ECO:0007669"/>
    <property type="project" value="UniProtKB-KW"/>
</dbReference>
<evidence type="ECO:0000256" key="13">
    <source>
        <dbReference type="ARBA" id="ARBA00048173"/>
    </source>
</evidence>
<keyword evidence="12" id="KW-0233">DNA recombination</keyword>
<dbReference type="GO" id="GO:0004519">
    <property type="term" value="F:endonuclease activity"/>
    <property type="evidence" value="ECO:0007669"/>
    <property type="project" value="UniProtKB-KW"/>
</dbReference>
<dbReference type="GO" id="GO:0005634">
    <property type="term" value="C:nucleus"/>
    <property type="evidence" value="ECO:0007669"/>
    <property type="project" value="UniProtKB-ARBA"/>
</dbReference>
<protein>
    <recommendedName>
        <fullName evidence="15">Integrase catalytic domain-containing protein</fullName>
    </recommendedName>
</protein>
<dbReference type="GO" id="GO:0032196">
    <property type="term" value="P:transposition"/>
    <property type="evidence" value="ECO:0007669"/>
    <property type="project" value="UniProtKB-KW"/>
</dbReference>
<dbReference type="GO" id="GO:0016787">
    <property type="term" value="F:hydrolase activity"/>
    <property type="evidence" value="ECO:0007669"/>
    <property type="project" value="UniProtKB-KW"/>
</dbReference>
<dbReference type="Proteomes" id="UP000765509">
    <property type="component" value="Unassembled WGS sequence"/>
</dbReference>
<comment type="catalytic activity">
    <reaction evidence="14">
        <text>DNA(n) + a 2'-deoxyribonucleoside 5'-triphosphate = DNA(n+1) + diphosphate</text>
        <dbReference type="Rhea" id="RHEA:22508"/>
        <dbReference type="Rhea" id="RHEA-COMP:17339"/>
        <dbReference type="Rhea" id="RHEA-COMP:17340"/>
        <dbReference type="ChEBI" id="CHEBI:33019"/>
        <dbReference type="ChEBI" id="CHEBI:61560"/>
        <dbReference type="ChEBI" id="CHEBI:173112"/>
        <dbReference type="EC" id="2.7.7.7"/>
    </reaction>
</comment>
<dbReference type="SUPFAM" id="SSF53098">
    <property type="entry name" value="Ribonuclease H-like"/>
    <property type="match status" value="1"/>
</dbReference>
<keyword evidence="9" id="KW-0229">DNA integration</keyword>
<dbReference type="InterPro" id="IPR039537">
    <property type="entry name" value="Retrotran_Ty1/copia-like"/>
</dbReference>
<evidence type="ECO:0000256" key="10">
    <source>
        <dbReference type="ARBA" id="ARBA00022918"/>
    </source>
</evidence>
<accession>A0A9Q3IG72</accession>
<evidence type="ECO:0000256" key="8">
    <source>
        <dbReference type="ARBA" id="ARBA00022884"/>
    </source>
</evidence>
<sequence>MPLIALGPFLKKNCSLIVKGDVIELVSSNGETLLTGSLTDRVVCFKLMEPKANHLSCRSDALTIYKALGHPSLKYATRIRPDLDFSLVNFKSFILSKYHLLPFSGSFQSAKMPLGYVHMDLCGPISPLSKGKNKYILKIVDGYLHYRFNYLLSQKSLAFEVFKSFEAYAETQTSFRVRKVVTDNGR</sequence>
<dbReference type="InterPro" id="IPR036397">
    <property type="entry name" value="RNaseH_sf"/>
</dbReference>
<dbReference type="PROSITE" id="PS50994">
    <property type="entry name" value="INTEGRASE"/>
    <property type="match status" value="1"/>
</dbReference>
<gene>
    <name evidence="16" type="ORF">O181_081691</name>
</gene>
<evidence type="ECO:0000313" key="16">
    <source>
        <dbReference type="EMBL" id="MBW0541976.1"/>
    </source>
</evidence>
<keyword evidence="17" id="KW-1185">Reference proteome</keyword>
<dbReference type="GO" id="GO:0003887">
    <property type="term" value="F:DNA-directed DNA polymerase activity"/>
    <property type="evidence" value="ECO:0007669"/>
    <property type="project" value="UniProtKB-KW"/>
</dbReference>
<dbReference type="PANTHER" id="PTHR42648:SF11">
    <property type="entry name" value="TRANSPOSON TY4-P GAG-POL POLYPROTEIN"/>
    <property type="match status" value="1"/>
</dbReference>
<dbReference type="GO" id="GO:0015074">
    <property type="term" value="P:DNA integration"/>
    <property type="evidence" value="ECO:0007669"/>
    <property type="project" value="UniProtKB-KW"/>
</dbReference>
<evidence type="ECO:0000256" key="4">
    <source>
        <dbReference type="ARBA" id="ARBA00022723"/>
    </source>
</evidence>
<keyword evidence="8" id="KW-0694">RNA-binding</keyword>
<dbReference type="Gene3D" id="3.30.420.10">
    <property type="entry name" value="Ribonuclease H-like superfamily/Ribonuclease H"/>
    <property type="match status" value="1"/>
</dbReference>
<comment type="catalytic activity">
    <reaction evidence="13">
        <text>DNA(n) + a 2'-deoxyribonucleoside 5'-triphosphate = DNA(n+1) + diphosphate</text>
        <dbReference type="Rhea" id="RHEA:22508"/>
        <dbReference type="Rhea" id="RHEA-COMP:17339"/>
        <dbReference type="Rhea" id="RHEA-COMP:17340"/>
        <dbReference type="ChEBI" id="CHEBI:33019"/>
        <dbReference type="ChEBI" id="CHEBI:61560"/>
        <dbReference type="ChEBI" id="CHEBI:173112"/>
        <dbReference type="EC" id="2.7.7.49"/>
    </reaction>
</comment>
<dbReference type="GO" id="GO:0046872">
    <property type="term" value="F:metal ion binding"/>
    <property type="evidence" value="ECO:0007669"/>
    <property type="project" value="UniProtKB-KW"/>
</dbReference>
<keyword evidence="7" id="KW-0460">Magnesium</keyword>
<evidence type="ECO:0000256" key="3">
    <source>
        <dbReference type="ARBA" id="ARBA00022722"/>
    </source>
</evidence>
<comment type="caution">
    <text evidence="16">The sequence shown here is derived from an EMBL/GenBank/DDBJ whole genome shotgun (WGS) entry which is preliminary data.</text>
</comment>
<keyword evidence="6" id="KW-0378">Hydrolase</keyword>
<dbReference type="PANTHER" id="PTHR42648">
    <property type="entry name" value="TRANSPOSASE, PUTATIVE-RELATED"/>
    <property type="match status" value="1"/>
</dbReference>
<keyword evidence="5" id="KW-0255">Endonuclease</keyword>
<keyword evidence="11" id="KW-0808">Transferase</keyword>
<dbReference type="GO" id="GO:0003964">
    <property type="term" value="F:RNA-directed DNA polymerase activity"/>
    <property type="evidence" value="ECO:0007669"/>
    <property type="project" value="UniProtKB-KW"/>
</dbReference>
<keyword evidence="2" id="KW-0548">Nucleotidyltransferase</keyword>
<keyword evidence="1" id="KW-0815">Transposition</keyword>
<name>A0A9Q3IG72_9BASI</name>
<keyword evidence="4" id="KW-0479">Metal-binding</keyword>
<evidence type="ECO:0000256" key="14">
    <source>
        <dbReference type="ARBA" id="ARBA00049244"/>
    </source>
</evidence>
<evidence type="ECO:0000313" key="17">
    <source>
        <dbReference type="Proteomes" id="UP000765509"/>
    </source>
</evidence>
<keyword evidence="3" id="KW-0540">Nuclease</keyword>
<feature type="domain" description="Integrase catalytic" evidence="15">
    <location>
        <begin position="109"/>
        <end position="186"/>
    </location>
</feature>
<reference evidence="16" key="1">
    <citation type="submission" date="2021-03" db="EMBL/GenBank/DDBJ databases">
        <title>Draft genome sequence of rust myrtle Austropuccinia psidii MF-1, a brazilian biotype.</title>
        <authorList>
            <person name="Quecine M.C."/>
            <person name="Pachon D.M.R."/>
            <person name="Bonatelli M.L."/>
            <person name="Correr F.H."/>
            <person name="Franceschini L.M."/>
            <person name="Leite T.F."/>
            <person name="Margarido G.R.A."/>
            <person name="Almeida C.A."/>
            <person name="Ferrarezi J.A."/>
            <person name="Labate C.A."/>
        </authorList>
    </citation>
    <scope>NUCLEOTIDE SEQUENCE</scope>
    <source>
        <strain evidence="16">MF-1</strain>
    </source>
</reference>
<dbReference type="InterPro" id="IPR001584">
    <property type="entry name" value="Integrase_cat-core"/>
</dbReference>
<evidence type="ECO:0000256" key="11">
    <source>
        <dbReference type="ARBA" id="ARBA00022932"/>
    </source>
</evidence>
<evidence type="ECO:0000256" key="9">
    <source>
        <dbReference type="ARBA" id="ARBA00022908"/>
    </source>
</evidence>
<keyword evidence="11" id="KW-0239">DNA-directed DNA polymerase</keyword>
<dbReference type="GO" id="GO:0003723">
    <property type="term" value="F:RNA binding"/>
    <property type="evidence" value="ECO:0007669"/>
    <property type="project" value="UniProtKB-KW"/>
</dbReference>
<evidence type="ECO:0000259" key="15">
    <source>
        <dbReference type="PROSITE" id="PS50994"/>
    </source>
</evidence>
<dbReference type="AlphaFoldDB" id="A0A9Q3IG72"/>
<evidence type="ECO:0000256" key="6">
    <source>
        <dbReference type="ARBA" id="ARBA00022801"/>
    </source>
</evidence>
<evidence type="ECO:0000256" key="7">
    <source>
        <dbReference type="ARBA" id="ARBA00022842"/>
    </source>
</evidence>
<dbReference type="EMBL" id="AVOT02046658">
    <property type="protein sequence ID" value="MBW0541976.1"/>
    <property type="molecule type" value="Genomic_DNA"/>
</dbReference>
<evidence type="ECO:0000256" key="1">
    <source>
        <dbReference type="ARBA" id="ARBA00022578"/>
    </source>
</evidence>
<keyword evidence="10" id="KW-0695">RNA-directed DNA polymerase</keyword>